<accession>A0A239DT58</accession>
<dbReference type="EMBL" id="FZOG01000002">
    <property type="protein sequence ID" value="SNS35301.1"/>
    <property type="molecule type" value="Genomic_DNA"/>
</dbReference>
<organism evidence="3 4">
    <name type="scientific">Pseudomonas segetis</name>
    <dbReference type="NCBI Taxonomy" id="298908"/>
    <lineage>
        <taxon>Bacteria</taxon>
        <taxon>Pseudomonadati</taxon>
        <taxon>Pseudomonadota</taxon>
        <taxon>Gammaproteobacteria</taxon>
        <taxon>Pseudomonadales</taxon>
        <taxon>Pseudomonadaceae</taxon>
        <taxon>Pseudomonas</taxon>
    </lineage>
</organism>
<keyword evidence="4" id="KW-1185">Reference proteome</keyword>
<feature type="domain" description="Activator of Hsp90 ATPase homologue 1/2-like C-terminal" evidence="2">
    <location>
        <begin position="15"/>
        <end position="145"/>
    </location>
</feature>
<dbReference type="AlphaFoldDB" id="A0A239DT58"/>
<gene>
    <name evidence="3" type="ORF">SAMN05216255_2413</name>
</gene>
<protein>
    <submittedName>
        <fullName evidence="3">Uncharacterized conserved protein YndB, AHSA1/START domain</fullName>
    </submittedName>
</protein>
<sequence length="152" mass="16983">MPDKTGTVRLHRVLRAPPESIYKAFTDKGALERWLPPYGFIGTVHEMDARVGGGYRMSFTHFASASSHSFSAEYTELVPHERIQHRDCFDSEHLPGEMLVSIDLKAVSCGTDVHIVQTGIPSAIPEEMCYLGWQESLSQLARLVEANIAEHD</sequence>
<dbReference type="Proteomes" id="UP000242915">
    <property type="component" value="Unassembled WGS sequence"/>
</dbReference>
<reference evidence="4" key="1">
    <citation type="submission" date="2017-06" db="EMBL/GenBank/DDBJ databases">
        <authorList>
            <person name="Varghese N."/>
            <person name="Submissions S."/>
        </authorList>
    </citation>
    <scope>NUCLEOTIDE SEQUENCE [LARGE SCALE GENOMIC DNA]</scope>
    <source>
        <strain evidence="4">CIP 108523</strain>
    </source>
</reference>
<name>A0A239DT58_9PSED</name>
<evidence type="ECO:0000259" key="2">
    <source>
        <dbReference type="Pfam" id="PF08327"/>
    </source>
</evidence>
<dbReference type="InterPro" id="IPR013538">
    <property type="entry name" value="ASHA1/2-like_C"/>
</dbReference>
<dbReference type="Pfam" id="PF08327">
    <property type="entry name" value="AHSA1"/>
    <property type="match status" value="1"/>
</dbReference>
<dbReference type="SUPFAM" id="SSF55961">
    <property type="entry name" value="Bet v1-like"/>
    <property type="match status" value="1"/>
</dbReference>
<dbReference type="CDD" id="cd08895">
    <property type="entry name" value="SRPBCC_CalC_Aha1-like_2"/>
    <property type="match status" value="1"/>
</dbReference>
<dbReference type="RefSeq" id="WP_089359894.1">
    <property type="nucleotide sequence ID" value="NZ_FZOG01000002.1"/>
</dbReference>
<evidence type="ECO:0000256" key="1">
    <source>
        <dbReference type="ARBA" id="ARBA00006817"/>
    </source>
</evidence>
<evidence type="ECO:0000313" key="4">
    <source>
        <dbReference type="Proteomes" id="UP000242915"/>
    </source>
</evidence>
<comment type="similarity">
    <text evidence="1">Belongs to the AHA1 family.</text>
</comment>
<evidence type="ECO:0000313" key="3">
    <source>
        <dbReference type="EMBL" id="SNS35301.1"/>
    </source>
</evidence>
<dbReference type="Gene3D" id="3.30.530.20">
    <property type="match status" value="1"/>
</dbReference>
<proteinExistence type="inferred from homology"/>
<dbReference type="InterPro" id="IPR023393">
    <property type="entry name" value="START-like_dom_sf"/>
</dbReference>